<keyword evidence="8 10" id="KW-0472">Membrane</keyword>
<sequence>MSFSHPNADVPKQKVRTFINLLDYIGKDYPRAVQDGEIISEFEYNEMVNFSRQVADLHTDLGKEIDQPSFTTLGNNIAKLQKVITEKAPAEKVRHLTSGIREAILKLGLVKVTPKQWPDWGNGKQIFEKRCQSCHGAAGLGDGPLAAGLNPPPTNFQESANADNMSPLQAYNTIRLGLDGTAMRAFSELSDQQVWDVAFYINALNYKREVPDSIQTTIMQTLADTATLRSVSLYTNQQWKELFRSKNIDAEQGMPVVRGLTGDPSSSSSTLAKALALLENSQQAYLNRNYSQARRYALDAYLDGVEPEESQIHAANPELVKQVETKMLAVRSAIQNRVDEQEVATKIQSATLAIQEAQNLLDNQEYSFWVNFLLAASILLREGLEAFLIIMVILGVLRSVGAGRTAKYVHGGWIVALLVGMGGWFVVQSLIGFSSLQRELMEAIGAGVAVAMLIYIGFWMHSKTHATQWTRFIKERVQGLASRESMWGLALLSFIVVFREAFESIIFLSSISLKSAGGNAGIYLALIAVAMLITGIGYVFNRVTRNIPVRQLFRYSSLMLAVLAVILIGKGVRSLQEAGYIEIGSLPVNWNIPALGLYTTWPTILAQVAVLTIIGGLWYYSNHLARQLQSA</sequence>
<comment type="similarity">
    <text evidence="2">Belongs to the oxidase-dependent Fe transporter (OFeT) (TC 9.A.10.1) family.</text>
</comment>
<dbReference type="SUPFAM" id="SSF46626">
    <property type="entry name" value="Cytochrome c"/>
    <property type="match status" value="1"/>
</dbReference>
<evidence type="ECO:0000313" key="12">
    <source>
        <dbReference type="EMBL" id="MCW9706257.1"/>
    </source>
</evidence>
<feature type="transmembrane region" description="Helical" evidence="10">
    <location>
        <begin position="368"/>
        <end position="396"/>
    </location>
</feature>
<feature type="transmembrane region" description="Helical" evidence="10">
    <location>
        <begin position="408"/>
        <end position="431"/>
    </location>
</feature>
<dbReference type="PROSITE" id="PS51007">
    <property type="entry name" value="CYTC"/>
    <property type="match status" value="1"/>
</dbReference>
<keyword evidence="4 10" id="KW-0812">Transmembrane</keyword>
<feature type="transmembrane region" description="Helical" evidence="10">
    <location>
        <begin position="443"/>
        <end position="461"/>
    </location>
</feature>
<dbReference type="Pfam" id="PF00034">
    <property type="entry name" value="Cytochrom_C"/>
    <property type="match status" value="1"/>
</dbReference>
<evidence type="ECO:0000256" key="3">
    <source>
        <dbReference type="ARBA" id="ARBA00022617"/>
    </source>
</evidence>
<accession>A0ABT3PK28</accession>
<evidence type="ECO:0000256" key="10">
    <source>
        <dbReference type="SAM" id="Phobius"/>
    </source>
</evidence>
<keyword evidence="3 9" id="KW-0349">Heme</keyword>
<evidence type="ECO:0000256" key="7">
    <source>
        <dbReference type="ARBA" id="ARBA00023004"/>
    </source>
</evidence>
<dbReference type="Proteomes" id="UP001207918">
    <property type="component" value="Unassembled WGS sequence"/>
</dbReference>
<evidence type="ECO:0000256" key="2">
    <source>
        <dbReference type="ARBA" id="ARBA00008333"/>
    </source>
</evidence>
<evidence type="ECO:0000256" key="8">
    <source>
        <dbReference type="ARBA" id="ARBA00023136"/>
    </source>
</evidence>
<evidence type="ECO:0000256" key="1">
    <source>
        <dbReference type="ARBA" id="ARBA00004141"/>
    </source>
</evidence>
<dbReference type="PANTHER" id="PTHR31632">
    <property type="entry name" value="IRON TRANSPORTER FTH1"/>
    <property type="match status" value="1"/>
</dbReference>
<feature type="transmembrane region" description="Helical" evidence="10">
    <location>
        <begin position="592"/>
        <end position="620"/>
    </location>
</feature>
<reference evidence="12 13" key="1">
    <citation type="submission" date="2021-03" db="EMBL/GenBank/DDBJ databases">
        <title>Aliifodinibius sp. nov., a new bacterium isolated from saline soil.</title>
        <authorList>
            <person name="Galisteo C."/>
            <person name="De La Haba R."/>
            <person name="Sanchez-Porro C."/>
            <person name="Ventosa A."/>
        </authorList>
    </citation>
    <scope>NUCLEOTIDE SEQUENCE [LARGE SCALE GENOMIC DNA]</scope>
    <source>
        <strain evidence="12 13">1BSP15-2V2</strain>
    </source>
</reference>
<name>A0ABT3PK28_9BACT</name>
<feature type="transmembrane region" description="Helical" evidence="10">
    <location>
        <begin position="486"/>
        <end position="508"/>
    </location>
</feature>
<dbReference type="Gene3D" id="1.10.760.10">
    <property type="entry name" value="Cytochrome c-like domain"/>
    <property type="match status" value="1"/>
</dbReference>
<evidence type="ECO:0000256" key="5">
    <source>
        <dbReference type="ARBA" id="ARBA00022723"/>
    </source>
</evidence>
<evidence type="ECO:0000256" key="6">
    <source>
        <dbReference type="ARBA" id="ARBA00022989"/>
    </source>
</evidence>
<evidence type="ECO:0000259" key="11">
    <source>
        <dbReference type="PROSITE" id="PS51007"/>
    </source>
</evidence>
<organism evidence="12 13">
    <name type="scientific">Fodinibius salsisoli</name>
    <dbReference type="NCBI Taxonomy" id="2820877"/>
    <lineage>
        <taxon>Bacteria</taxon>
        <taxon>Pseudomonadati</taxon>
        <taxon>Balneolota</taxon>
        <taxon>Balneolia</taxon>
        <taxon>Balneolales</taxon>
        <taxon>Balneolaceae</taxon>
        <taxon>Fodinibius</taxon>
    </lineage>
</organism>
<evidence type="ECO:0000256" key="9">
    <source>
        <dbReference type="PROSITE-ProRule" id="PRU00433"/>
    </source>
</evidence>
<gene>
    <name evidence="12" type="ORF">J6I44_05305</name>
</gene>
<dbReference type="InterPro" id="IPR036909">
    <property type="entry name" value="Cyt_c-like_dom_sf"/>
</dbReference>
<keyword evidence="5 9" id="KW-0479">Metal-binding</keyword>
<feature type="domain" description="Cytochrome c" evidence="11">
    <location>
        <begin position="118"/>
        <end position="205"/>
    </location>
</feature>
<evidence type="ECO:0000313" key="13">
    <source>
        <dbReference type="Proteomes" id="UP001207918"/>
    </source>
</evidence>
<comment type="subcellular location">
    <subcellularLocation>
        <location evidence="1">Membrane</location>
        <topology evidence="1">Multi-pass membrane protein</topology>
    </subcellularLocation>
</comment>
<dbReference type="RefSeq" id="WP_265764962.1">
    <property type="nucleotide sequence ID" value="NZ_JAGGJA010000003.1"/>
</dbReference>
<protein>
    <submittedName>
        <fullName evidence="12">FTR1 family protein</fullName>
    </submittedName>
</protein>
<dbReference type="PANTHER" id="PTHR31632:SF2">
    <property type="entry name" value="PLASMA MEMBRANE IRON PERMEASE"/>
    <property type="match status" value="1"/>
</dbReference>
<proteinExistence type="inferred from homology"/>
<keyword evidence="7 9" id="KW-0408">Iron</keyword>
<dbReference type="InterPro" id="IPR004923">
    <property type="entry name" value="FTR1/Fip1/EfeU"/>
</dbReference>
<evidence type="ECO:0000256" key="4">
    <source>
        <dbReference type="ARBA" id="ARBA00022692"/>
    </source>
</evidence>
<keyword evidence="6 10" id="KW-1133">Transmembrane helix</keyword>
<feature type="transmembrane region" description="Helical" evidence="10">
    <location>
        <begin position="552"/>
        <end position="572"/>
    </location>
</feature>
<dbReference type="InterPro" id="IPR009056">
    <property type="entry name" value="Cyt_c-like_dom"/>
</dbReference>
<dbReference type="Pfam" id="PF03239">
    <property type="entry name" value="FTR1"/>
    <property type="match status" value="1"/>
</dbReference>
<dbReference type="EMBL" id="JAGGJA010000003">
    <property type="protein sequence ID" value="MCW9706257.1"/>
    <property type="molecule type" value="Genomic_DNA"/>
</dbReference>
<comment type="caution">
    <text evidence="12">The sequence shown here is derived from an EMBL/GenBank/DDBJ whole genome shotgun (WGS) entry which is preliminary data.</text>
</comment>
<feature type="transmembrane region" description="Helical" evidence="10">
    <location>
        <begin position="520"/>
        <end position="540"/>
    </location>
</feature>
<keyword evidence="13" id="KW-1185">Reference proteome</keyword>